<dbReference type="InterPro" id="IPR005693">
    <property type="entry name" value="Mce"/>
</dbReference>
<protein>
    <submittedName>
        <fullName evidence="4">MCE family protein</fullName>
    </submittedName>
</protein>
<feature type="region of interest" description="Disordered" evidence="1">
    <location>
        <begin position="363"/>
        <end position="385"/>
    </location>
</feature>
<keyword evidence="5" id="KW-1185">Reference proteome</keyword>
<proteinExistence type="predicted"/>
<evidence type="ECO:0000259" key="2">
    <source>
        <dbReference type="Pfam" id="PF02470"/>
    </source>
</evidence>
<evidence type="ECO:0000313" key="4">
    <source>
        <dbReference type="EMBL" id="MFC0628711.1"/>
    </source>
</evidence>
<dbReference type="Proteomes" id="UP001589890">
    <property type="component" value="Unassembled WGS sequence"/>
</dbReference>
<feature type="domain" description="Mammalian cell entry C-terminal" evidence="3">
    <location>
        <begin position="113"/>
        <end position="290"/>
    </location>
</feature>
<gene>
    <name evidence="4" type="ORF">ACFFGN_31890</name>
</gene>
<evidence type="ECO:0000256" key="1">
    <source>
        <dbReference type="SAM" id="MobiDB-lite"/>
    </source>
</evidence>
<sequence length="397" mass="41723">MTKVNSFSRLVSIAVVVAILAVSVVTLWPEPKRVSVSAYFPRTVSIYPGSDVRILGIKVGEVETITPAGRSVRVSFWWDAKHKVPANAKAVIAAPSIVADRYVQLTPVYTKGEVMADGAQIPLDRTAVPLELDQIYQSLNDLSVALGPKGANDQGALSRLLDVSARNLNGQGAKLNQTIGDVATLSQTLAGNSKSLFTTVRQLQTFVSALAANDQLVRQFNANFATVSTTLAGERKDLSLALSTLAVALAEVTTFVRDNRALVKTTVSQATALSQILVKEKEALAEVLDTAPLGLGNLARIYNPQFGTLDQRINLAQLDDPATFVCSLLLQANQPLSTCSALKGVLDLLNKLPLLGGASGMGPAGTPLAPAPTPAATELPSPDPIDKTLGGIIGGAR</sequence>
<dbReference type="PANTHER" id="PTHR33371">
    <property type="entry name" value="INTERMEMBRANE PHOSPHOLIPID TRANSPORT SYSTEM BINDING PROTEIN MLAD-RELATED"/>
    <property type="match status" value="1"/>
</dbReference>
<accession>A0ABV6QVQ5</accession>
<dbReference type="Pfam" id="PF02470">
    <property type="entry name" value="MlaD"/>
    <property type="match status" value="1"/>
</dbReference>
<dbReference type="Pfam" id="PF11887">
    <property type="entry name" value="Mce4_CUP1"/>
    <property type="match status" value="1"/>
</dbReference>
<dbReference type="InterPro" id="IPR003399">
    <property type="entry name" value="Mce/MlaD"/>
</dbReference>
<feature type="compositionally biased region" description="Low complexity" evidence="1">
    <location>
        <begin position="364"/>
        <end position="380"/>
    </location>
</feature>
<evidence type="ECO:0000259" key="3">
    <source>
        <dbReference type="Pfam" id="PF11887"/>
    </source>
</evidence>
<dbReference type="PANTHER" id="PTHR33371:SF4">
    <property type="entry name" value="INTERMEMBRANE PHOSPHOLIPID TRANSPORT SYSTEM BINDING PROTEIN MLAD"/>
    <property type="match status" value="1"/>
</dbReference>
<reference evidence="4 5" key="1">
    <citation type="submission" date="2024-09" db="EMBL/GenBank/DDBJ databases">
        <authorList>
            <person name="Sun Q."/>
            <person name="Mori K."/>
        </authorList>
    </citation>
    <scope>NUCLEOTIDE SEQUENCE [LARGE SCALE GENOMIC DNA]</scope>
    <source>
        <strain evidence="4 5">CGMCC 1.15906</strain>
    </source>
</reference>
<evidence type="ECO:0000313" key="5">
    <source>
        <dbReference type="Proteomes" id="UP001589890"/>
    </source>
</evidence>
<feature type="domain" description="Mce/MlaD" evidence="2">
    <location>
        <begin position="34"/>
        <end position="107"/>
    </location>
</feature>
<name>A0ABV6QVQ5_9ACTN</name>
<dbReference type="InterPro" id="IPR024516">
    <property type="entry name" value="Mce_C"/>
</dbReference>
<comment type="caution">
    <text evidence="4">The sequence shown here is derived from an EMBL/GenBank/DDBJ whole genome shotgun (WGS) entry which is preliminary data.</text>
</comment>
<dbReference type="InterPro" id="IPR052336">
    <property type="entry name" value="MlaD_Phospholipid_Transporter"/>
</dbReference>
<dbReference type="RefSeq" id="WP_380055512.1">
    <property type="nucleotide sequence ID" value="NZ_JBHLTC010000040.1"/>
</dbReference>
<organism evidence="4 5">
    <name type="scientific">Kribbella deserti</name>
    <dbReference type="NCBI Taxonomy" id="1926257"/>
    <lineage>
        <taxon>Bacteria</taxon>
        <taxon>Bacillati</taxon>
        <taxon>Actinomycetota</taxon>
        <taxon>Actinomycetes</taxon>
        <taxon>Propionibacteriales</taxon>
        <taxon>Kribbellaceae</taxon>
        <taxon>Kribbella</taxon>
    </lineage>
</organism>
<dbReference type="NCBIfam" id="TIGR00996">
    <property type="entry name" value="Mtu_fam_mce"/>
    <property type="match status" value="1"/>
</dbReference>
<dbReference type="EMBL" id="JBHLTC010000040">
    <property type="protein sequence ID" value="MFC0628711.1"/>
    <property type="molecule type" value="Genomic_DNA"/>
</dbReference>